<dbReference type="CDD" id="cd00143">
    <property type="entry name" value="PP2Cc"/>
    <property type="match status" value="1"/>
</dbReference>
<accession>A8MH90</accession>
<name>A8MH90_ALKOO</name>
<dbReference type="InterPro" id="IPR015655">
    <property type="entry name" value="PP2C"/>
</dbReference>
<dbReference type="NCBIfam" id="NF033484">
    <property type="entry name" value="Stp1_PP2C_phos"/>
    <property type="match status" value="1"/>
</dbReference>
<reference evidence="3" key="1">
    <citation type="submission" date="2007-10" db="EMBL/GenBank/DDBJ databases">
        <title>Complete genome of Alkaliphilus oremlandii OhILAs.</title>
        <authorList>
            <person name="Copeland A."/>
            <person name="Lucas S."/>
            <person name="Lapidus A."/>
            <person name="Barry K."/>
            <person name="Detter J.C."/>
            <person name="Glavina del Rio T."/>
            <person name="Hammon N."/>
            <person name="Israni S."/>
            <person name="Dalin E."/>
            <person name="Tice H."/>
            <person name="Pitluck S."/>
            <person name="Chain P."/>
            <person name="Malfatti S."/>
            <person name="Shin M."/>
            <person name="Vergez L."/>
            <person name="Schmutz J."/>
            <person name="Larimer F."/>
            <person name="Land M."/>
            <person name="Hauser L."/>
            <person name="Kyrpides N."/>
            <person name="Mikhailova N."/>
            <person name="Stolz J.F."/>
            <person name="Dawson A."/>
            <person name="Fisher E."/>
            <person name="Crable B."/>
            <person name="Perera E."/>
            <person name="Lisak J."/>
            <person name="Ranganathan M."/>
            <person name="Basu P."/>
            <person name="Richardson P."/>
        </authorList>
    </citation>
    <scope>NUCLEOTIDE SEQUENCE [LARGE SCALE GENOMIC DNA]</scope>
    <source>
        <strain evidence="3">OhILAs</strain>
    </source>
</reference>
<dbReference type="RefSeq" id="WP_012159289.1">
    <property type="nucleotide sequence ID" value="NC_009922.1"/>
</dbReference>
<dbReference type="eggNOG" id="COG0631">
    <property type="taxonomic scope" value="Bacteria"/>
</dbReference>
<dbReference type="HOGENOM" id="CLU_034545_4_1_9"/>
<dbReference type="SMART" id="SM00332">
    <property type="entry name" value="PP2Cc"/>
    <property type="match status" value="1"/>
</dbReference>
<dbReference type="STRING" id="350688.Clos_1433"/>
<dbReference type="PANTHER" id="PTHR47992">
    <property type="entry name" value="PROTEIN PHOSPHATASE"/>
    <property type="match status" value="1"/>
</dbReference>
<dbReference type="SUPFAM" id="SSF81606">
    <property type="entry name" value="PP2C-like"/>
    <property type="match status" value="1"/>
</dbReference>
<sequence length="250" mass="27873">MMNVSAISDIGKVRDLNEDNYCVSEKGYLLFIVADGMGGHNAGEVASFIVVNTMKEHIHTYISDDMDEQSVKGIIYEAFHRANEKVYRYAEENPSCDGMGTTATLVLKVHSTIYIGHVGDSRAYIIKEGIIEQITQDHSLVAELVRSGSITELEAMKHPQKNVITRALGTSKSIKPDIFSMEFFDNDILVMCTDGLSNFVDKYEIEKIVTEVEDSNEACERLVSMANKRGGYDNITVLVARNSERNTEGR</sequence>
<proteinExistence type="predicted"/>
<dbReference type="InterPro" id="IPR036457">
    <property type="entry name" value="PPM-type-like_dom_sf"/>
</dbReference>
<dbReference type="Pfam" id="PF00481">
    <property type="entry name" value="PP2C"/>
    <property type="match status" value="1"/>
</dbReference>
<keyword evidence="3" id="KW-1185">Reference proteome</keyword>
<dbReference type="KEGG" id="aoe:Clos_1433"/>
<feature type="domain" description="PPM-type phosphatase" evidence="1">
    <location>
        <begin position="3"/>
        <end position="242"/>
    </location>
</feature>
<gene>
    <name evidence="2" type="ordered locus">Clos_1433</name>
</gene>
<dbReference type="InterPro" id="IPR001932">
    <property type="entry name" value="PPM-type_phosphatase-like_dom"/>
</dbReference>
<dbReference type="AlphaFoldDB" id="A8MH90"/>
<evidence type="ECO:0000313" key="2">
    <source>
        <dbReference type="EMBL" id="ABW18977.1"/>
    </source>
</evidence>
<dbReference type="GO" id="GO:0004722">
    <property type="term" value="F:protein serine/threonine phosphatase activity"/>
    <property type="evidence" value="ECO:0007669"/>
    <property type="project" value="InterPro"/>
</dbReference>
<dbReference type="EMBL" id="CP000853">
    <property type="protein sequence ID" value="ABW18977.1"/>
    <property type="molecule type" value="Genomic_DNA"/>
</dbReference>
<dbReference type="Proteomes" id="UP000000269">
    <property type="component" value="Chromosome"/>
</dbReference>
<dbReference type="SMART" id="SM00331">
    <property type="entry name" value="PP2C_SIG"/>
    <property type="match status" value="1"/>
</dbReference>
<evidence type="ECO:0000313" key="3">
    <source>
        <dbReference type="Proteomes" id="UP000000269"/>
    </source>
</evidence>
<protein>
    <submittedName>
        <fullName evidence="2">Protein serine/threonine phosphatase</fullName>
    </submittedName>
</protein>
<organism evidence="2 3">
    <name type="scientific">Alkaliphilus oremlandii (strain OhILAs)</name>
    <name type="common">Clostridium oremlandii (strain OhILAs)</name>
    <dbReference type="NCBI Taxonomy" id="350688"/>
    <lineage>
        <taxon>Bacteria</taxon>
        <taxon>Bacillati</taxon>
        <taxon>Bacillota</taxon>
        <taxon>Clostridia</taxon>
        <taxon>Peptostreptococcales</taxon>
        <taxon>Natronincolaceae</taxon>
        <taxon>Alkaliphilus</taxon>
    </lineage>
</organism>
<dbReference type="PROSITE" id="PS51746">
    <property type="entry name" value="PPM_2"/>
    <property type="match status" value="1"/>
</dbReference>
<evidence type="ECO:0000259" key="1">
    <source>
        <dbReference type="PROSITE" id="PS51746"/>
    </source>
</evidence>
<dbReference type="Gene3D" id="3.60.40.10">
    <property type="entry name" value="PPM-type phosphatase domain"/>
    <property type="match status" value="1"/>
</dbReference>